<dbReference type="InterPro" id="IPR029063">
    <property type="entry name" value="SAM-dependent_MTases_sf"/>
</dbReference>
<dbReference type="GO" id="GO:0016197">
    <property type="term" value="P:endosomal transport"/>
    <property type="evidence" value="ECO:0007669"/>
    <property type="project" value="TreeGrafter"/>
</dbReference>
<dbReference type="SUPFAM" id="SSF53335">
    <property type="entry name" value="S-adenosyl-L-methionine-dependent methyltransferases"/>
    <property type="match status" value="1"/>
</dbReference>
<dbReference type="NCBIfam" id="TIGR01444">
    <property type="entry name" value="fkbM_fam"/>
    <property type="match status" value="1"/>
</dbReference>
<evidence type="ECO:0000313" key="3">
    <source>
        <dbReference type="Proteomes" id="UP000179010"/>
    </source>
</evidence>
<dbReference type="PANTHER" id="PTHR34009:SF2">
    <property type="entry name" value="PROTEIN STAR"/>
    <property type="match status" value="1"/>
</dbReference>
<dbReference type="GO" id="GO:0005737">
    <property type="term" value="C:cytoplasm"/>
    <property type="evidence" value="ECO:0007669"/>
    <property type="project" value="GOC"/>
</dbReference>
<dbReference type="EMBL" id="METE01000008">
    <property type="protein sequence ID" value="OGB85226.1"/>
    <property type="molecule type" value="Genomic_DNA"/>
</dbReference>
<dbReference type="InterPro" id="IPR006342">
    <property type="entry name" value="FkbM_mtfrase"/>
</dbReference>
<dbReference type="Gene3D" id="3.40.50.150">
    <property type="entry name" value="Vaccinia Virus protein VP39"/>
    <property type="match status" value="1"/>
</dbReference>
<gene>
    <name evidence="2" type="ORF">A2994_00015</name>
</gene>
<dbReference type="GO" id="GO:0005886">
    <property type="term" value="C:plasma membrane"/>
    <property type="evidence" value="ECO:0007669"/>
    <property type="project" value="TreeGrafter"/>
</dbReference>
<dbReference type="Pfam" id="PF05050">
    <property type="entry name" value="Methyltransf_21"/>
    <property type="match status" value="1"/>
</dbReference>
<dbReference type="GO" id="GO:0006888">
    <property type="term" value="P:endoplasmic reticulum to Golgi vesicle-mediated transport"/>
    <property type="evidence" value="ECO:0007669"/>
    <property type="project" value="TreeGrafter"/>
</dbReference>
<evidence type="ECO:0000259" key="1">
    <source>
        <dbReference type="Pfam" id="PF05050"/>
    </source>
</evidence>
<dbReference type="InterPro" id="IPR053202">
    <property type="entry name" value="EGF_Rcpt_Signaling_Reg"/>
</dbReference>
<evidence type="ECO:0000313" key="2">
    <source>
        <dbReference type="EMBL" id="OGB85226.1"/>
    </source>
</evidence>
<dbReference type="Proteomes" id="UP000179010">
    <property type="component" value="Unassembled WGS sequence"/>
</dbReference>
<protein>
    <recommendedName>
        <fullName evidence="1">Methyltransferase FkbM domain-containing protein</fullName>
    </recommendedName>
</protein>
<proteinExistence type="predicted"/>
<organism evidence="2 3">
    <name type="scientific">candidate division Kazan bacterium RIFCSPLOWO2_01_FULL_48_13</name>
    <dbReference type="NCBI Taxonomy" id="1798539"/>
    <lineage>
        <taxon>Bacteria</taxon>
        <taxon>Bacteria division Kazan-3B-28</taxon>
    </lineage>
</organism>
<dbReference type="STRING" id="1798539.A2994_00015"/>
<reference evidence="2 3" key="1">
    <citation type="journal article" date="2016" name="Nat. Commun.">
        <title>Thousands of microbial genomes shed light on interconnected biogeochemical processes in an aquifer system.</title>
        <authorList>
            <person name="Anantharaman K."/>
            <person name="Brown C.T."/>
            <person name="Hug L.A."/>
            <person name="Sharon I."/>
            <person name="Castelle C.J."/>
            <person name="Probst A.J."/>
            <person name="Thomas B.C."/>
            <person name="Singh A."/>
            <person name="Wilkins M.J."/>
            <person name="Karaoz U."/>
            <person name="Brodie E.L."/>
            <person name="Williams K.H."/>
            <person name="Hubbard S.S."/>
            <person name="Banfield J.F."/>
        </authorList>
    </citation>
    <scope>NUCLEOTIDE SEQUENCE [LARGE SCALE GENOMIC DNA]</scope>
</reference>
<accession>A0A1F4PNQ7</accession>
<feature type="domain" description="Methyltransferase FkbM" evidence="1">
    <location>
        <begin position="69"/>
        <end position="229"/>
    </location>
</feature>
<dbReference type="AlphaFoldDB" id="A0A1F4PNQ7"/>
<dbReference type="PANTHER" id="PTHR34009">
    <property type="entry name" value="PROTEIN STAR"/>
    <property type="match status" value="1"/>
</dbReference>
<sequence>MTLKDIAKALLPAGARLKIRQLVGAQDSLDATYVYPDSWISQRKFYGQYGEDLKLLPLFAGQSSGYFVEVGALEGIRFSNTYYFERLGWRGVCVEPHPDYIDLLKSNRPGSTVIQAAVGKADLPAVDFYINYRGSLSTLDRGLESYFKSHYQKGFGGFKTIQVPLLTLNAILERDQAPTPIDLISIDTEGTEADVLAGFDIDKYAPRVVVVEVSIRREAIDEYMVKHNYILACSNPSNAIFCRNQADVEVVRTTNVAGVQYSPQHPLDN</sequence>
<comment type="caution">
    <text evidence="2">The sequence shown here is derived from an EMBL/GenBank/DDBJ whole genome shotgun (WGS) entry which is preliminary data.</text>
</comment>
<name>A0A1F4PNQ7_UNCK3</name>